<dbReference type="Proteomes" id="UP001149090">
    <property type="component" value="Unassembled WGS sequence"/>
</dbReference>
<comment type="caution">
    <text evidence="2">The sequence shown here is derived from an EMBL/GenBank/DDBJ whole genome shotgun (WGS) entry which is preliminary data.</text>
</comment>
<sequence length="232" mass="27083">MISRDEAAKILVELPNLIKPQKRSQTQNSREEPPQLSPSFSDSENKQEEKEKSTSKRKKNRKKRKKRKSANQERSSENDSETTDEKHTTVNDQKETEDEEKEQQKINLGAEKQSVVEQSVEDKIPIVTEKVKNFINDFLNKKPKPGVSQRLNIYAEYFPQFINGWTPQTIENSTQDIPERIEISNKLFLILSNITGKRPKNIKRGISEFFKKRGLDNVSNYRRGISIFRKFD</sequence>
<dbReference type="AlphaFoldDB" id="A0A9Q0RDL5"/>
<proteinExistence type="predicted"/>
<feature type="compositionally biased region" description="Basic and acidic residues" evidence="1">
    <location>
        <begin position="43"/>
        <end position="54"/>
    </location>
</feature>
<protein>
    <submittedName>
        <fullName evidence="2">Uncharacterized protein</fullName>
    </submittedName>
</protein>
<feature type="compositionally biased region" description="Basic and acidic residues" evidence="1">
    <location>
        <begin position="70"/>
        <end position="94"/>
    </location>
</feature>
<evidence type="ECO:0000313" key="3">
    <source>
        <dbReference type="Proteomes" id="UP001149090"/>
    </source>
</evidence>
<name>A0A9Q0RDL5_ANAIG</name>
<accession>A0A9Q0RDL5</accession>
<feature type="compositionally biased region" description="Basic residues" evidence="1">
    <location>
        <begin position="55"/>
        <end position="69"/>
    </location>
</feature>
<feature type="region of interest" description="Disordered" evidence="1">
    <location>
        <begin position="1"/>
        <end position="115"/>
    </location>
</feature>
<gene>
    <name evidence="2" type="ORF">M0811_00053</name>
</gene>
<organism evidence="2 3">
    <name type="scientific">Anaeramoeba ignava</name>
    <name type="common">Anaerobic marine amoeba</name>
    <dbReference type="NCBI Taxonomy" id="1746090"/>
    <lineage>
        <taxon>Eukaryota</taxon>
        <taxon>Metamonada</taxon>
        <taxon>Anaeramoebidae</taxon>
        <taxon>Anaeramoeba</taxon>
    </lineage>
</organism>
<keyword evidence="3" id="KW-1185">Reference proteome</keyword>
<reference evidence="2" key="1">
    <citation type="submission" date="2022-10" db="EMBL/GenBank/DDBJ databases">
        <title>Novel sulphate-reducing endosymbionts in the free-living metamonad Anaeramoeba.</title>
        <authorList>
            <person name="Jerlstrom-Hultqvist J."/>
            <person name="Cepicka I."/>
            <person name="Gallot-Lavallee L."/>
            <person name="Salas-Leiva D."/>
            <person name="Curtis B.A."/>
            <person name="Zahonova K."/>
            <person name="Pipaliya S."/>
            <person name="Dacks J."/>
            <person name="Roger A.J."/>
        </authorList>
    </citation>
    <scope>NUCLEOTIDE SEQUENCE</scope>
    <source>
        <strain evidence="2">BMAN</strain>
    </source>
</reference>
<dbReference type="OrthoDB" id="10655568at2759"/>
<dbReference type="EMBL" id="JAPDFW010000059">
    <property type="protein sequence ID" value="KAJ5076736.1"/>
    <property type="molecule type" value="Genomic_DNA"/>
</dbReference>
<evidence type="ECO:0000256" key="1">
    <source>
        <dbReference type="SAM" id="MobiDB-lite"/>
    </source>
</evidence>
<evidence type="ECO:0000313" key="2">
    <source>
        <dbReference type="EMBL" id="KAJ5076736.1"/>
    </source>
</evidence>